<dbReference type="PANTHER" id="PTHR19376">
    <property type="entry name" value="DNA-DIRECTED RNA POLYMERASE"/>
    <property type="match status" value="1"/>
</dbReference>
<protein>
    <recommendedName>
        <fullName evidence="2">DNA-directed RNA polymerase</fullName>
        <ecNumber evidence="2">2.7.7.6</ecNumber>
    </recommendedName>
</protein>
<accession>H8WH25</accession>
<dbReference type="KEGG" id="cbr:CBG_25049"/>
<evidence type="ECO:0000256" key="6">
    <source>
        <dbReference type="ARBA" id="ARBA00023163"/>
    </source>
</evidence>
<feature type="domain" description="RNA polymerase Rpb1" evidence="7">
    <location>
        <begin position="2"/>
        <end position="107"/>
    </location>
</feature>
<dbReference type="WormBase" id="CBG25049">
    <property type="protein sequence ID" value="CBP37912"/>
    <property type="gene ID" value="WBGene00043010"/>
</dbReference>
<dbReference type="GO" id="GO:0003677">
    <property type="term" value="F:DNA binding"/>
    <property type="evidence" value="ECO:0007669"/>
    <property type="project" value="InterPro"/>
</dbReference>
<evidence type="ECO:0000256" key="5">
    <source>
        <dbReference type="ARBA" id="ARBA00022695"/>
    </source>
</evidence>
<reference evidence="8 9" key="2">
    <citation type="journal article" date="2011" name="PLoS Genet.">
        <title>Caenorhabditis briggsae recombinant inbred line genotypes reveal inter-strain incompatibility and the evolution of recombination.</title>
        <authorList>
            <person name="Ross J.A."/>
            <person name="Koboldt D.C."/>
            <person name="Staisch J.E."/>
            <person name="Chamberlin H.M."/>
            <person name="Gupta B.P."/>
            <person name="Miller R.D."/>
            <person name="Baird S.E."/>
            <person name="Haag E.S."/>
        </authorList>
    </citation>
    <scope>NUCLEOTIDE SEQUENCE [LARGE SCALE GENOMIC DNA]</scope>
    <source>
        <strain evidence="8 9">AF16</strain>
    </source>
</reference>
<dbReference type="CTD" id="68916624"/>
<evidence type="ECO:0000256" key="4">
    <source>
        <dbReference type="ARBA" id="ARBA00022679"/>
    </source>
</evidence>
<keyword evidence="9" id="KW-1185">Reference proteome</keyword>
<proteinExistence type="inferred from homology"/>
<gene>
    <name evidence="8 10" type="ORF">CBG25049</name>
    <name evidence="8" type="ORF">CBG_25049</name>
</gene>
<dbReference type="eggNOG" id="KOG0260">
    <property type="taxonomic scope" value="Eukaryota"/>
</dbReference>
<dbReference type="STRING" id="6238.H8WH25"/>
<reference evidence="8 9" key="1">
    <citation type="journal article" date="2003" name="PLoS Biol.">
        <title>The genome sequence of Caenorhabditis briggsae: a platform for comparative genomics.</title>
        <authorList>
            <person name="Stein L.D."/>
            <person name="Bao Z."/>
            <person name="Blasiar D."/>
            <person name="Blumenthal T."/>
            <person name="Brent M.R."/>
            <person name="Chen N."/>
            <person name="Chinwalla A."/>
            <person name="Clarke L."/>
            <person name="Clee C."/>
            <person name="Coghlan A."/>
            <person name="Coulson A."/>
            <person name="D'Eustachio P."/>
            <person name="Fitch D.H."/>
            <person name="Fulton L.A."/>
            <person name="Fulton R.E."/>
            <person name="Griffiths-Jones S."/>
            <person name="Harris T.W."/>
            <person name="Hillier L.W."/>
            <person name="Kamath R."/>
            <person name="Kuwabara P.E."/>
            <person name="Mardis E.R."/>
            <person name="Marra M.A."/>
            <person name="Miner T.L."/>
            <person name="Minx P."/>
            <person name="Mullikin J.C."/>
            <person name="Plumb R.W."/>
            <person name="Rogers J."/>
            <person name="Schein J.E."/>
            <person name="Sohrmann M."/>
            <person name="Spieth J."/>
            <person name="Stajich J.E."/>
            <person name="Wei C."/>
            <person name="Willey D."/>
            <person name="Wilson R.K."/>
            <person name="Durbin R."/>
            <person name="Waterston R.H."/>
        </authorList>
    </citation>
    <scope>NUCLEOTIDE SEQUENCE [LARGE SCALE GENOMIC DNA]</scope>
    <source>
        <strain evidence="8 9">AF16</strain>
    </source>
</reference>
<dbReference type="RefSeq" id="XP_045100889.1">
    <property type="nucleotide sequence ID" value="XM_045240927.1"/>
</dbReference>
<dbReference type="GO" id="GO:0000428">
    <property type="term" value="C:DNA-directed RNA polymerase complex"/>
    <property type="evidence" value="ECO:0007669"/>
    <property type="project" value="UniProtKB-KW"/>
</dbReference>
<evidence type="ECO:0000313" key="9">
    <source>
        <dbReference type="Proteomes" id="UP000008549"/>
    </source>
</evidence>
<evidence type="ECO:0000256" key="1">
    <source>
        <dbReference type="ARBA" id="ARBA00006460"/>
    </source>
</evidence>
<organism evidence="8 9">
    <name type="scientific">Caenorhabditis briggsae</name>
    <dbReference type="NCBI Taxonomy" id="6238"/>
    <lineage>
        <taxon>Eukaryota</taxon>
        <taxon>Metazoa</taxon>
        <taxon>Ecdysozoa</taxon>
        <taxon>Nematoda</taxon>
        <taxon>Chromadorea</taxon>
        <taxon>Rhabditida</taxon>
        <taxon>Rhabditina</taxon>
        <taxon>Rhabditomorpha</taxon>
        <taxon>Rhabditoidea</taxon>
        <taxon>Rhabditidae</taxon>
        <taxon>Peloderinae</taxon>
        <taxon>Caenorhabditis</taxon>
    </lineage>
</organism>
<keyword evidence="5" id="KW-0548">Nucleotidyltransferase</keyword>
<evidence type="ECO:0000313" key="8">
    <source>
        <dbReference type="EMBL" id="CCG58628.1"/>
    </source>
</evidence>
<dbReference type="GeneID" id="68916624"/>
<dbReference type="GO" id="GO:0003899">
    <property type="term" value="F:DNA-directed RNA polymerase activity"/>
    <property type="evidence" value="ECO:0007669"/>
    <property type="project" value="UniProtKB-EC"/>
</dbReference>
<evidence type="ECO:0000256" key="3">
    <source>
        <dbReference type="ARBA" id="ARBA00022478"/>
    </source>
</evidence>
<evidence type="ECO:0000313" key="10">
    <source>
        <dbReference type="WormBase" id="CBG25049"/>
    </source>
</evidence>
<dbReference type="AlphaFoldDB" id="H8WH25"/>
<name>H8WH25_CAEBR</name>
<keyword evidence="4" id="KW-0808">Transferase</keyword>
<sequence>MTCAGNLTDCPGHFGHLELAKPVFHIGFLTKSLKILRCVCFYCGRLLIDKTNPRVMDILKKTSGNPKKRLALIYDLCKSKSVCEGAAEKEDGLPDDMDDPMNEVCGLEIAEIPEFQPEICDF</sequence>
<dbReference type="EC" id="2.7.7.6" evidence="2"/>
<dbReference type="SUPFAM" id="SSF64484">
    <property type="entry name" value="beta and beta-prime subunits of DNA dependent RNA-polymerase"/>
    <property type="match status" value="1"/>
</dbReference>
<dbReference type="GO" id="GO:0006351">
    <property type="term" value="P:DNA-templated transcription"/>
    <property type="evidence" value="ECO:0007669"/>
    <property type="project" value="InterPro"/>
</dbReference>
<keyword evidence="6" id="KW-0804">Transcription</keyword>
<keyword evidence="3" id="KW-0240">DNA-directed RNA polymerase</keyword>
<dbReference type="Pfam" id="PF04997">
    <property type="entry name" value="RNA_pol_Rpb1_1"/>
    <property type="match status" value="1"/>
</dbReference>
<dbReference type="Proteomes" id="UP000008549">
    <property type="component" value="Unassembled WGS sequence"/>
</dbReference>
<dbReference type="InterPro" id="IPR007080">
    <property type="entry name" value="RNA_pol_Rpb1_1"/>
</dbReference>
<dbReference type="PANTHER" id="PTHR19376:SF37">
    <property type="entry name" value="DNA-DIRECTED RNA POLYMERASE II SUBUNIT RPB1"/>
    <property type="match status" value="1"/>
</dbReference>
<dbReference type="Gene3D" id="4.10.860.120">
    <property type="entry name" value="RNA polymerase II, clamp domain"/>
    <property type="match status" value="1"/>
</dbReference>
<dbReference type="InterPro" id="IPR044893">
    <property type="entry name" value="RNA_pol_Rpb1_clamp_domain"/>
</dbReference>
<evidence type="ECO:0000259" key="7">
    <source>
        <dbReference type="Pfam" id="PF04997"/>
    </source>
</evidence>
<dbReference type="InterPro" id="IPR045867">
    <property type="entry name" value="DNA-dir_RpoC_beta_prime"/>
</dbReference>
<dbReference type="EMBL" id="HE601166">
    <property type="protein sequence ID" value="CCG58628.1"/>
    <property type="molecule type" value="Genomic_DNA"/>
</dbReference>
<evidence type="ECO:0000256" key="2">
    <source>
        <dbReference type="ARBA" id="ARBA00012418"/>
    </source>
</evidence>
<comment type="similarity">
    <text evidence="1">Belongs to the RNA polymerase beta' chain family.</text>
</comment>